<reference evidence="5" key="1">
    <citation type="journal article" date="2019" name="Int. J. Syst. Evol. Microbiol.">
        <title>The Global Catalogue of Microorganisms (GCM) 10K type strain sequencing project: providing services to taxonomists for standard genome sequencing and annotation.</title>
        <authorList>
            <consortium name="The Broad Institute Genomics Platform"/>
            <consortium name="The Broad Institute Genome Sequencing Center for Infectious Disease"/>
            <person name="Wu L."/>
            <person name="Ma J."/>
        </authorList>
    </citation>
    <scope>NUCLEOTIDE SEQUENCE [LARGE SCALE GENOMIC DNA]</scope>
    <source>
        <strain evidence="5">JCM 10083</strain>
    </source>
</reference>
<keyword evidence="2" id="KW-0378">Hydrolase</keyword>
<gene>
    <name evidence="4" type="ORF">ACFQVD_42400</name>
</gene>
<comment type="caution">
    <text evidence="4">The sequence shown here is derived from an EMBL/GenBank/DDBJ whole genome shotgun (WGS) entry which is preliminary data.</text>
</comment>
<evidence type="ECO:0000259" key="3">
    <source>
        <dbReference type="PROSITE" id="PS51462"/>
    </source>
</evidence>
<dbReference type="Gene3D" id="3.90.79.10">
    <property type="entry name" value="Nucleoside Triphosphate Pyrophosphohydrolase"/>
    <property type="match status" value="1"/>
</dbReference>
<organism evidence="4 5">
    <name type="scientific">Streptosporangium amethystogenes subsp. fukuiense</name>
    <dbReference type="NCBI Taxonomy" id="698418"/>
    <lineage>
        <taxon>Bacteria</taxon>
        <taxon>Bacillati</taxon>
        <taxon>Actinomycetota</taxon>
        <taxon>Actinomycetes</taxon>
        <taxon>Streptosporangiales</taxon>
        <taxon>Streptosporangiaceae</taxon>
        <taxon>Streptosporangium</taxon>
    </lineage>
</organism>
<protein>
    <submittedName>
        <fullName evidence="4">NUDIX domain-containing protein</fullName>
    </submittedName>
</protein>
<dbReference type="Proteomes" id="UP001596514">
    <property type="component" value="Unassembled WGS sequence"/>
</dbReference>
<dbReference type="InterPro" id="IPR000086">
    <property type="entry name" value="NUDIX_hydrolase_dom"/>
</dbReference>
<comment type="cofactor">
    <cofactor evidence="1">
        <name>Mg(2+)</name>
        <dbReference type="ChEBI" id="CHEBI:18420"/>
    </cofactor>
</comment>
<dbReference type="SUPFAM" id="SSF55811">
    <property type="entry name" value="Nudix"/>
    <property type="match status" value="1"/>
</dbReference>
<evidence type="ECO:0000313" key="5">
    <source>
        <dbReference type="Proteomes" id="UP001596514"/>
    </source>
</evidence>
<dbReference type="PROSITE" id="PS00893">
    <property type="entry name" value="NUDIX_BOX"/>
    <property type="match status" value="1"/>
</dbReference>
<dbReference type="PROSITE" id="PS51462">
    <property type="entry name" value="NUDIX"/>
    <property type="match status" value="1"/>
</dbReference>
<dbReference type="PANTHER" id="PTHR43046:SF16">
    <property type="entry name" value="ADP-RIBOSE PYROPHOSPHATASE YJHB-RELATED"/>
    <property type="match status" value="1"/>
</dbReference>
<dbReference type="RefSeq" id="WP_343975190.1">
    <property type="nucleotide sequence ID" value="NZ_BAAAGK010000128.1"/>
</dbReference>
<dbReference type="InterPro" id="IPR015797">
    <property type="entry name" value="NUDIX_hydrolase-like_dom_sf"/>
</dbReference>
<dbReference type="EMBL" id="JBHTEE010000001">
    <property type="protein sequence ID" value="MFC7606767.1"/>
    <property type="molecule type" value="Genomic_DNA"/>
</dbReference>
<evidence type="ECO:0000313" key="4">
    <source>
        <dbReference type="EMBL" id="MFC7606767.1"/>
    </source>
</evidence>
<dbReference type="Pfam" id="PF00293">
    <property type="entry name" value="NUDIX"/>
    <property type="match status" value="1"/>
</dbReference>
<name>A0ABW2TFE5_9ACTN</name>
<evidence type="ECO:0000256" key="1">
    <source>
        <dbReference type="ARBA" id="ARBA00001946"/>
    </source>
</evidence>
<dbReference type="InterPro" id="IPR020084">
    <property type="entry name" value="NUDIX_hydrolase_CS"/>
</dbReference>
<proteinExistence type="predicted"/>
<evidence type="ECO:0000256" key="2">
    <source>
        <dbReference type="ARBA" id="ARBA00022801"/>
    </source>
</evidence>
<sequence>MVKKLIVRLWRLVNGSLQWRILWLRHAKFTVGVTGVVRDADGNVLLLKHRFWPVGRQWGLPTGCANSSETFEDTVCREVREETGLKVRVGELVRLKSGYKLRLEVAYEAEFVGGTLEIDDFEILEARWFAPDELPEEMQESHRLLIHRGRL</sequence>
<keyword evidence="5" id="KW-1185">Reference proteome</keyword>
<dbReference type="PANTHER" id="PTHR43046">
    <property type="entry name" value="GDP-MANNOSE MANNOSYL HYDROLASE"/>
    <property type="match status" value="1"/>
</dbReference>
<accession>A0ABW2TFE5</accession>
<feature type="domain" description="Nudix hydrolase" evidence="3">
    <location>
        <begin position="28"/>
        <end position="151"/>
    </location>
</feature>